<geneLocation type="plasmid" evidence="1 2">
    <name>pNG700</name>
</geneLocation>
<reference evidence="1 2" key="1">
    <citation type="journal article" date="2004" name="Genome Res.">
        <title>Genome sequence of Haloarcula marismortui: a halophilic archaeon from the Dead Sea.</title>
        <authorList>
            <person name="Baliga N.S."/>
            <person name="Bonneau R."/>
            <person name="Facciotti M.T."/>
            <person name="Pan M."/>
            <person name="Glusman G."/>
            <person name="Deutsch E.W."/>
            <person name="Shannon P."/>
            <person name="Chiu Y."/>
            <person name="Weng R.S."/>
            <person name="Gan R.R."/>
            <person name="Hung P."/>
            <person name="Date S.V."/>
            <person name="Marcotte E."/>
            <person name="Hood L."/>
            <person name="Ng W.V."/>
        </authorList>
    </citation>
    <scope>NUCLEOTIDE SEQUENCE [LARGE SCALE GENOMIC DNA]</scope>
    <source>
        <strain evidence="2">ATCC 43049 / DSM 3752 / JCM 8966 / VKM B-1809</strain>
        <plasmid evidence="2">Plasmid pNG700</plasmid>
    </source>
</reference>
<keyword evidence="1" id="KW-0614">Plasmid</keyword>
<keyword evidence="2" id="KW-1185">Reference proteome</keyword>
<evidence type="ECO:0000313" key="1">
    <source>
        <dbReference type="EMBL" id="AAV44860.1"/>
    </source>
</evidence>
<dbReference type="HOGENOM" id="CLU_177456_1_0_2"/>
<evidence type="ECO:0000313" key="2">
    <source>
        <dbReference type="Proteomes" id="UP000001169"/>
    </source>
</evidence>
<accession>Q5V6J2</accession>
<dbReference type="EnsemblBacteria" id="AAV44860">
    <property type="protein sequence ID" value="AAV44860"/>
    <property type="gene ID" value="pNG7152"/>
</dbReference>
<protein>
    <submittedName>
        <fullName evidence="1">Uncharacterized protein</fullName>
    </submittedName>
</protein>
<organism evidence="1 2">
    <name type="scientific">Haloarcula marismortui (strain ATCC 43049 / DSM 3752 / JCM 8966 / VKM B-1809)</name>
    <name type="common">Halobacterium marismortui</name>
    <dbReference type="NCBI Taxonomy" id="272569"/>
    <lineage>
        <taxon>Archaea</taxon>
        <taxon>Methanobacteriati</taxon>
        <taxon>Methanobacteriota</taxon>
        <taxon>Stenosarchaea group</taxon>
        <taxon>Halobacteria</taxon>
        <taxon>Halobacteriales</taxon>
        <taxon>Haloarculaceae</taxon>
        <taxon>Haloarcula</taxon>
    </lineage>
</organism>
<dbReference type="Proteomes" id="UP000001169">
    <property type="component" value="Plasmid pNG700"/>
</dbReference>
<gene>
    <name evidence="1" type="ordered locus">pNG7152</name>
</gene>
<dbReference type="AlphaFoldDB" id="Q5V6J2"/>
<dbReference type="PATRIC" id="fig|272569.17.peg.593"/>
<proteinExistence type="predicted"/>
<dbReference type="EMBL" id="AY596296">
    <property type="protein sequence ID" value="AAV44860.1"/>
    <property type="molecule type" value="Genomic_DNA"/>
</dbReference>
<name>Q5V6J2_HALMA</name>
<sequence>MVIPLATIVIRMMGSQKNRKLSAAVVLVQGVVAALFPQISVKLIKRMIGKNFENASQLTVKPAYRRQLRAVGVGMVAAAGTDLLLQSAEEADDGPAATGGDSE</sequence>
<dbReference type="KEGG" id="hma:pNG7152"/>